<name>A0A9P7VQL9_9AGAR</name>
<comment type="caution">
    <text evidence="1">The sequence shown here is derived from an EMBL/GenBank/DDBJ whole genome shotgun (WGS) entry which is preliminary data.</text>
</comment>
<dbReference type="Proteomes" id="UP000812287">
    <property type="component" value="Unassembled WGS sequence"/>
</dbReference>
<gene>
    <name evidence="1" type="ORF">BT62DRAFT_920687</name>
</gene>
<proteinExistence type="predicted"/>
<keyword evidence="2" id="KW-1185">Reference proteome</keyword>
<sequence length="109" mass="12600">MVSNPMGLEGRRGGEGLLEEVFWEILIFMVERGSWPSFWGLCLRAQAMIEWHLRHSWMITNNPINVLMMEERSLKNSWLKFGSVEIVGGIQFLSTIGPEKEKSKLQANY</sequence>
<dbReference type="GeneID" id="66106538"/>
<evidence type="ECO:0000313" key="2">
    <source>
        <dbReference type="Proteomes" id="UP000812287"/>
    </source>
</evidence>
<reference evidence="1" key="1">
    <citation type="submission" date="2020-11" db="EMBL/GenBank/DDBJ databases">
        <title>Adaptations for nitrogen fixation in a non-lichenized fungal sporocarp promotes dispersal by wood-feeding termites.</title>
        <authorList>
            <consortium name="DOE Joint Genome Institute"/>
            <person name="Koch R.A."/>
            <person name="Yoon G."/>
            <person name="Arayal U."/>
            <person name="Lail K."/>
            <person name="Amirebrahimi M."/>
            <person name="Labutti K."/>
            <person name="Lipzen A."/>
            <person name="Riley R."/>
            <person name="Barry K."/>
            <person name="Henrissat B."/>
            <person name="Grigoriev I.V."/>
            <person name="Herr J.R."/>
            <person name="Aime M.C."/>
        </authorList>
    </citation>
    <scope>NUCLEOTIDE SEQUENCE</scope>
    <source>
        <strain evidence="1">MCA 3950</strain>
    </source>
</reference>
<dbReference type="EMBL" id="MU250538">
    <property type="protein sequence ID" value="KAG7444878.1"/>
    <property type="molecule type" value="Genomic_DNA"/>
</dbReference>
<dbReference type="AlphaFoldDB" id="A0A9P7VQL9"/>
<protein>
    <submittedName>
        <fullName evidence="1">Uncharacterized protein</fullName>
    </submittedName>
</protein>
<accession>A0A9P7VQL9</accession>
<organism evidence="1 2">
    <name type="scientific">Guyanagaster necrorhizus</name>
    <dbReference type="NCBI Taxonomy" id="856835"/>
    <lineage>
        <taxon>Eukaryota</taxon>
        <taxon>Fungi</taxon>
        <taxon>Dikarya</taxon>
        <taxon>Basidiomycota</taxon>
        <taxon>Agaricomycotina</taxon>
        <taxon>Agaricomycetes</taxon>
        <taxon>Agaricomycetidae</taxon>
        <taxon>Agaricales</taxon>
        <taxon>Marasmiineae</taxon>
        <taxon>Physalacriaceae</taxon>
        <taxon>Guyanagaster</taxon>
    </lineage>
</organism>
<evidence type="ECO:0000313" key="1">
    <source>
        <dbReference type="EMBL" id="KAG7444878.1"/>
    </source>
</evidence>
<dbReference type="RefSeq" id="XP_043038378.1">
    <property type="nucleotide sequence ID" value="XM_043184241.1"/>
</dbReference>